<feature type="compositionally biased region" description="Polar residues" evidence="10">
    <location>
        <begin position="154"/>
        <end position="176"/>
    </location>
</feature>
<evidence type="ECO:0000256" key="4">
    <source>
        <dbReference type="ARBA" id="ARBA00022475"/>
    </source>
</evidence>
<keyword evidence="8 11" id="KW-1133">Transmembrane helix</keyword>
<keyword evidence="5" id="KW-0997">Cell inner membrane</keyword>
<sequence>MSRRLAGCAARLGKTASLPGAAQHNLQAFWTSCHLRRIDQSIPRETSCVNAAVRRPGDNKLGATFIFSLLVHGLLLFGIGVGYVATRPALPTLDITLVNVANNDAPDKADFLAQANNKGGGDSDKASRPSQPFSGLLPQPDNGTAPQHVDAATPSPQQATSQRMLTTTGSASFSVDSDTDKDARDTPADADEARVEQEAAQLAAEVRQQSQAYAKRPHKKFISASTREYAYAAYMRGWVDRIERVGNLNYPEQAREQGLHGDVILTVGLNRDGTVRSIDITQSSGHALLDKAAEAIVKLCAPFPPLPPDPKEKVDILYITRTWQFQPGDVLKTR</sequence>
<accession>A0ABW8JJZ4</accession>
<evidence type="ECO:0000256" key="10">
    <source>
        <dbReference type="SAM" id="MobiDB-lite"/>
    </source>
</evidence>
<dbReference type="PANTHER" id="PTHR33446:SF11">
    <property type="entry name" value="TONB3"/>
    <property type="match status" value="1"/>
</dbReference>
<comment type="similarity">
    <text evidence="2">Belongs to the TonB family.</text>
</comment>
<feature type="region of interest" description="Disordered" evidence="10">
    <location>
        <begin position="111"/>
        <end position="194"/>
    </location>
</feature>
<evidence type="ECO:0000256" key="9">
    <source>
        <dbReference type="ARBA" id="ARBA00023136"/>
    </source>
</evidence>
<evidence type="ECO:0000256" key="11">
    <source>
        <dbReference type="SAM" id="Phobius"/>
    </source>
</evidence>
<keyword evidence="7" id="KW-0653">Protein transport</keyword>
<keyword evidence="3" id="KW-0813">Transport</keyword>
<dbReference type="NCBIfam" id="TIGR01352">
    <property type="entry name" value="tonB_Cterm"/>
    <property type="match status" value="1"/>
</dbReference>
<dbReference type="EMBL" id="JADIKJ010000009">
    <property type="protein sequence ID" value="MFK2900566.1"/>
    <property type="molecule type" value="Genomic_DNA"/>
</dbReference>
<keyword evidence="4" id="KW-1003">Cell membrane</keyword>
<dbReference type="Proteomes" id="UP001620461">
    <property type="component" value="Unassembled WGS sequence"/>
</dbReference>
<dbReference type="Gene3D" id="3.30.1150.10">
    <property type="match status" value="1"/>
</dbReference>
<dbReference type="PROSITE" id="PS52015">
    <property type="entry name" value="TONB_CTD"/>
    <property type="match status" value="1"/>
</dbReference>
<gene>
    <name evidence="13" type="ORF">ISP15_09485</name>
</gene>
<keyword evidence="9 11" id="KW-0472">Membrane</keyword>
<evidence type="ECO:0000256" key="2">
    <source>
        <dbReference type="ARBA" id="ARBA00006555"/>
    </source>
</evidence>
<dbReference type="SUPFAM" id="SSF74653">
    <property type="entry name" value="TolA/TonB C-terminal domain"/>
    <property type="match status" value="1"/>
</dbReference>
<evidence type="ECO:0000313" key="13">
    <source>
        <dbReference type="EMBL" id="MFK2900566.1"/>
    </source>
</evidence>
<name>A0ABW8JJZ4_9GAMM</name>
<dbReference type="InterPro" id="IPR051045">
    <property type="entry name" value="TonB-dependent_transducer"/>
</dbReference>
<reference evidence="13 14" key="1">
    <citation type="submission" date="2020-10" db="EMBL/GenBank/DDBJ databases">
        <title>Phylogeny of dyella-like bacteria.</title>
        <authorList>
            <person name="Fu J."/>
        </authorList>
    </citation>
    <scope>NUCLEOTIDE SEQUENCE [LARGE SCALE GENOMIC DNA]</scope>
    <source>
        <strain evidence="13 14">JP1</strain>
    </source>
</reference>
<evidence type="ECO:0000256" key="6">
    <source>
        <dbReference type="ARBA" id="ARBA00022692"/>
    </source>
</evidence>
<dbReference type="PROSITE" id="PS51257">
    <property type="entry name" value="PROKAR_LIPOPROTEIN"/>
    <property type="match status" value="1"/>
</dbReference>
<evidence type="ECO:0000256" key="5">
    <source>
        <dbReference type="ARBA" id="ARBA00022519"/>
    </source>
</evidence>
<organism evidence="13 14">
    <name type="scientific">Dyella jejuensis</name>
    <dbReference type="NCBI Taxonomy" id="1432009"/>
    <lineage>
        <taxon>Bacteria</taxon>
        <taxon>Pseudomonadati</taxon>
        <taxon>Pseudomonadota</taxon>
        <taxon>Gammaproteobacteria</taxon>
        <taxon>Lysobacterales</taxon>
        <taxon>Rhodanobacteraceae</taxon>
        <taxon>Dyella</taxon>
    </lineage>
</organism>
<comment type="subcellular location">
    <subcellularLocation>
        <location evidence="1">Cell inner membrane</location>
        <topology evidence="1">Single-pass membrane protein</topology>
        <orientation evidence="1">Periplasmic side</orientation>
    </subcellularLocation>
</comment>
<evidence type="ECO:0000259" key="12">
    <source>
        <dbReference type="PROSITE" id="PS52015"/>
    </source>
</evidence>
<comment type="caution">
    <text evidence="13">The sequence shown here is derived from an EMBL/GenBank/DDBJ whole genome shotgun (WGS) entry which is preliminary data.</text>
</comment>
<keyword evidence="6 11" id="KW-0812">Transmembrane</keyword>
<evidence type="ECO:0000313" key="14">
    <source>
        <dbReference type="Proteomes" id="UP001620461"/>
    </source>
</evidence>
<evidence type="ECO:0000256" key="7">
    <source>
        <dbReference type="ARBA" id="ARBA00022927"/>
    </source>
</evidence>
<keyword evidence="14" id="KW-1185">Reference proteome</keyword>
<dbReference type="InterPro" id="IPR037682">
    <property type="entry name" value="TonB_C"/>
</dbReference>
<dbReference type="PANTHER" id="PTHR33446">
    <property type="entry name" value="PROTEIN TONB-RELATED"/>
    <property type="match status" value="1"/>
</dbReference>
<evidence type="ECO:0000256" key="3">
    <source>
        <dbReference type="ARBA" id="ARBA00022448"/>
    </source>
</evidence>
<evidence type="ECO:0000256" key="1">
    <source>
        <dbReference type="ARBA" id="ARBA00004383"/>
    </source>
</evidence>
<feature type="domain" description="TonB C-terminal" evidence="12">
    <location>
        <begin position="235"/>
        <end position="334"/>
    </location>
</feature>
<dbReference type="InterPro" id="IPR006260">
    <property type="entry name" value="TonB/TolA_C"/>
</dbReference>
<evidence type="ECO:0000256" key="8">
    <source>
        <dbReference type="ARBA" id="ARBA00022989"/>
    </source>
</evidence>
<protein>
    <submittedName>
        <fullName evidence="13">Energy transducer TonB</fullName>
    </submittedName>
</protein>
<proteinExistence type="inferred from homology"/>
<feature type="compositionally biased region" description="Basic and acidic residues" evidence="10">
    <location>
        <begin position="178"/>
        <end position="194"/>
    </location>
</feature>
<feature type="transmembrane region" description="Helical" evidence="11">
    <location>
        <begin position="64"/>
        <end position="85"/>
    </location>
</feature>
<dbReference type="Pfam" id="PF03544">
    <property type="entry name" value="TonB_C"/>
    <property type="match status" value="1"/>
</dbReference>